<dbReference type="Gene3D" id="3.10.20.10">
    <property type="match status" value="1"/>
</dbReference>
<protein>
    <recommendedName>
        <fullName evidence="3">Sulfur carrier protein FdhD</fullName>
    </recommendedName>
</protein>
<dbReference type="GO" id="GO:0097163">
    <property type="term" value="F:sulfur carrier activity"/>
    <property type="evidence" value="ECO:0007669"/>
    <property type="project" value="UniProtKB-UniRule"/>
</dbReference>
<comment type="function">
    <text evidence="3">Required for formate dehydrogenase (FDH) activity. Acts as a sulfur carrier protein that transfers sulfur from IscS to the molybdenum cofactor prior to its insertion into FDH.</text>
</comment>
<dbReference type="PANTHER" id="PTHR30592">
    <property type="entry name" value="FORMATE DEHYDROGENASE"/>
    <property type="match status" value="1"/>
</dbReference>
<organism evidence="4 5">
    <name type="scientific">Hylemonella gracilis str. Niagara R</name>
    <dbReference type="NCBI Taxonomy" id="1458275"/>
    <lineage>
        <taxon>Bacteria</taxon>
        <taxon>Pseudomonadati</taxon>
        <taxon>Pseudomonadota</taxon>
        <taxon>Betaproteobacteria</taxon>
        <taxon>Burkholderiales</taxon>
        <taxon>Comamonadaceae</taxon>
        <taxon>Hylemonella</taxon>
    </lineage>
</organism>
<sequence length="293" mass="30503">MKLHDLPPQTLPRAEALPKDARKVPVSGLHDGQVFHGEDWVAEECPVALVYNGISHAVMLATPADLEDFALGFSLSEGIVDSPAQVYGIETQSDVSCAGQTGITVNLDIASASFARLKERRRTLAGRTGCGLCGTDSLEQAVRAPTALPADAQNVFQAAAVSAALGQMRERQRLLGITGATHAAAWCAADGEIMLLREDVGRHNALDKLIGALSRPGAPARAAQPGAGFIIVSSRASYEMVQKTASAGVALLAAVSGVTGLAIDMAQGCGLSLLGFARGQDLSVYSHPQRIIL</sequence>
<dbReference type="Gene3D" id="3.40.140.10">
    <property type="entry name" value="Cytidine Deaminase, domain 2"/>
    <property type="match status" value="1"/>
</dbReference>
<dbReference type="NCBIfam" id="TIGR00129">
    <property type="entry name" value="fdhD_narQ"/>
    <property type="match status" value="1"/>
</dbReference>
<dbReference type="PIRSF" id="PIRSF015626">
    <property type="entry name" value="FdhD"/>
    <property type="match status" value="1"/>
</dbReference>
<feature type="active site" description="Cysteine persulfide intermediate" evidence="3">
    <location>
        <position position="130"/>
    </location>
</feature>
<evidence type="ECO:0000256" key="2">
    <source>
        <dbReference type="ARBA" id="ARBA00023150"/>
    </source>
</evidence>
<dbReference type="EMBL" id="JEMG01000001">
    <property type="protein sequence ID" value="EYC51911.1"/>
    <property type="molecule type" value="Genomic_DNA"/>
</dbReference>
<comment type="caution">
    <text evidence="4">The sequence shown here is derived from an EMBL/GenBank/DDBJ whole genome shotgun (WGS) entry which is preliminary data.</text>
</comment>
<keyword evidence="2 3" id="KW-0501">Molybdenum cofactor biosynthesis</keyword>
<dbReference type="GO" id="GO:0005737">
    <property type="term" value="C:cytoplasm"/>
    <property type="evidence" value="ECO:0007669"/>
    <property type="project" value="UniProtKB-SubCell"/>
</dbReference>
<proteinExistence type="inferred from homology"/>
<dbReference type="SUPFAM" id="SSF53927">
    <property type="entry name" value="Cytidine deaminase-like"/>
    <property type="match status" value="1"/>
</dbReference>
<dbReference type="Proteomes" id="UP000023268">
    <property type="component" value="Unassembled WGS sequence"/>
</dbReference>
<comment type="similarity">
    <text evidence="3">Belongs to the FdhD family.</text>
</comment>
<evidence type="ECO:0000313" key="4">
    <source>
        <dbReference type="EMBL" id="EYC51911.1"/>
    </source>
</evidence>
<keyword evidence="1 3" id="KW-0963">Cytoplasm</keyword>
<dbReference type="GO" id="GO:0016783">
    <property type="term" value="F:sulfurtransferase activity"/>
    <property type="evidence" value="ECO:0007669"/>
    <property type="project" value="InterPro"/>
</dbReference>
<evidence type="ECO:0000256" key="3">
    <source>
        <dbReference type="HAMAP-Rule" id="MF_00187"/>
    </source>
</evidence>
<dbReference type="InterPro" id="IPR003786">
    <property type="entry name" value="FdhD"/>
</dbReference>
<dbReference type="RefSeq" id="WP_035611695.1">
    <property type="nucleotide sequence ID" value="NZ_JEMG01000001.1"/>
</dbReference>
<dbReference type="GO" id="GO:0006777">
    <property type="term" value="P:Mo-molybdopterin cofactor biosynthetic process"/>
    <property type="evidence" value="ECO:0007669"/>
    <property type="project" value="UniProtKB-UniRule"/>
</dbReference>
<comment type="subcellular location">
    <subcellularLocation>
        <location evidence="3">Cytoplasm</location>
    </subcellularLocation>
</comment>
<dbReference type="OrthoDB" id="3197277at2"/>
<name>A0A016XJ82_9BURK</name>
<accession>A0A016XJ82</accession>
<dbReference type="PANTHER" id="PTHR30592:SF1">
    <property type="entry name" value="SULFUR CARRIER PROTEIN FDHD"/>
    <property type="match status" value="1"/>
</dbReference>
<dbReference type="STRING" id="1458275.AZ34_13140"/>
<comment type="caution">
    <text evidence="3">Lacks conserved residue(s) required for the propagation of feature annotation.</text>
</comment>
<evidence type="ECO:0000313" key="5">
    <source>
        <dbReference type="Proteomes" id="UP000023268"/>
    </source>
</evidence>
<gene>
    <name evidence="3" type="primary">fdhD</name>
    <name evidence="4" type="ORF">AZ34_13140</name>
</gene>
<reference evidence="4 5" key="1">
    <citation type="submission" date="2014-02" db="EMBL/GenBank/DDBJ databases">
        <title>Draft Genome of Hylemonella gracilis isolated from the Niagara River.</title>
        <authorList>
            <person name="Pawlowski D.R."/>
            <person name="Koudelka G.B."/>
        </authorList>
    </citation>
    <scope>NUCLEOTIDE SEQUENCE [LARGE SCALE GENOMIC DNA]</scope>
    <source>
        <strain evidence="4 5">Niagara R</strain>
    </source>
</reference>
<dbReference type="AlphaFoldDB" id="A0A016XJ82"/>
<dbReference type="HAMAP" id="MF_00187">
    <property type="entry name" value="FdhD"/>
    <property type="match status" value="1"/>
</dbReference>
<dbReference type="eggNOG" id="COG1526">
    <property type="taxonomic scope" value="Bacteria"/>
</dbReference>
<dbReference type="Pfam" id="PF02634">
    <property type="entry name" value="FdhD-NarQ"/>
    <property type="match status" value="1"/>
</dbReference>
<evidence type="ECO:0000256" key="1">
    <source>
        <dbReference type="ARBA" id="ARBA00022490"/>
    </source>
</evidence>
<dbReference type="InterPro" id="IPR016193">
    <property type="entry name" value="Cytidine_deaminase-like"/>
</dbReference>